<dbReference type="Pfam" id="PF00004">
    <property type="entry name" value="AAA"/>
    <property type="match status" value="1"/>
</dbReference>
<dbReference type="PANTHER" id="PTHR11638:SF18">
    <property type="entry name" value="HEAT SHOCK PROTEIN 104"/>
    <property type="match status" value="1"/>
</dbReference>
<dbReference type="Pfam" id="PF10431">
    <property type="entry name" value="ClpB_D2-small"/>
    <property type="match status" value="1"/>
</dbReference>
<evidence type="ECO:0000256" key="4">
    <source>
        <dbReference type="SAM" id="Coils"/>
    </source>
</evidence>
<feature type="compositionally biased region" description="Low complexity" evidence="5">
    <location>
        <begin position="651"/>
        <end position="666"/>
    </location>
</feature>
<reference evidence="9" key="2">
    <citation type="submission" date="2013-10" db="EMBL/GenBank/DDBJ databases">
        <authorList>
            <person name="Aslett M."/>
        </authorList>
    </citation>
    <scope>NUCLEOTIDE SEQUENCE [LARGE SCALE GENOMIC DNA]</scope>
    <source>
        <strain evidence="9">Houghton</strain>
    </source>
</reference>
<dbReference type="GO" id="GO:0005524">
    <property type="term" value="F:ATP binding"/>
    <property type="evidence" value="ECO:0007669"/>
    <property type="project" value="UniProtKB-KW"/>
</dbReference>
<accession>U6GWA6</accession>
<dbReference type="AlphaFoldDB" id="U6GWA6"/>
<dbReference type="Proteomes" id="UP000018050">
    <property type="component" value="Unassembled WGS sequence"/>
</dbReference>
<evidence type="ECO:0000256" key="6">
    <source>
        <dbReference type="SAM" id="SignalP"/>
    </source>
</evidence>
<dbReference type="InterPro" id="IPR036628">
    <property type="entry name" value="Clp_N_dom_sf"/>
</dbReference>
<dbReference type="OrthoDB" id="47330at2759"/>
<dbReference type="SMART" id="SM00382">
    <property type="entry name" value="AAA"/>
    <property type="match status" value="2"/>
</dbReference>
<proteinExistence type="predicted"/>
<dbReference type="SUPFAM" id="SSF52540">
    <property type="entry name" value="P-loop containing nucleoside triphosphate hydrolases"/>
    <property type="match status" value="2"/>
</dbReference>
<feature type="signal peptide" evidence="6">
    <location>
        <begin position="1"/>
        <end position="16"/>
    </location>
</feature>
<keyword evidence="2" id="KW-0547">Nucleotide-binding</keyword>
<feature type="region of interest" description="Disordered" evidence="5">
    <location>
        <begin position="651"/>
        <end position="688"/>
    </location>
</feature>
<keyword evidence="4" id="KW-0175">Coiled coil</keyword>
<dbReference type="InterPro" id="IPR003959">
    <property type="entry name" value="ATPase_AAA_core"/>
</dbReference>
<name>U6GWA6_EIMAC</name>
<dbReference type="GeneID" id="25272619"/>
<evidence type="ECO:0000256" key="5">
    <source>
        <dbReference type="SAM" id="MobiDB-lite"/>
    </source>
</evidence>
<dbReference type="InterPro" id="IPR003593">
    <property type="entry name" value="AAA+_ATPase"/>
</dbReference>
<keyword evidence="3" id="KW-0067">ATP-binding</keyword>
<dbReference type="InterPro" id="IPR001270">
    <property type="entry name" value="ClpA/B"/>
</dbReference>
<dbReference type="PRINTS" id="PR00300">
    <property type="entry name" value="CLPPROTEASEA"/>
</dbReference>
<dbReference type="RefSeq" id="XP_013247045.1">
    <property type="nucleotide sequence ID" value="XM_013391591.1"/>
</dbReference>
<dbReference type="CDD" id="cd00009">
    <property type="entry name" value="AAA"/>
    <property type="match status" value="1"/>
</dbReference>
<dbReference type="InterPro" id="IPR041546">
    <property type="entry name" value="ClpA/ClpB_AAA_lid"/>
</dbReference>
<dbReference type="GO" id="GO:0034605">
    <property type="term" value="P:cellular response to heat"/>
    <property type="evidence" value="ECO:0007669"/>
    <property type="project" value="TreeGrafter"/>
</dbReference>
<dbReference type="Gene3D" id="1.10.8.60">
    <property type="match status" value="2"/>
</dbReference>
<dbReference type="GO" id="GO:0016887">
    <property type="term" value="F:ATP hydrolysis activity"/>
    <property type="evidence" value="ECO:0007669"/>
    <property type="project" value="InterPro"/>
</dbReference>
<dbReference type="InterPro" id="IPR050130">
    <property type="entry name" value="ClpA_ClpB"/>
</dbReference>
<dbReference type="InterPro" id="IPR027417">
    <property type="entry name" value="P-loop_NTPase"/>
</dbReference>
<sequence length="855" mass="93827">MDTLAWHLHHDRLCLAHLLMVLLEGSRLDTPREVITKCHGDFSHVRGAVKAVLVRLPRTPVTVPLGGAKVTPAVTEVFLRARRIAEAEGSLTGVQHVFLALLYCPTFYKILVNSGCDVELFKEELSLAYKNTPMPNTSGTTEQLTKDFDITQYGEDLTEKAAKGKLQPVIGRDEEIDRIAQILSRMMTKAPLLIGEPGVGKTAVIEGLAQRIVEGAVPKGLRGRRIISLDLLNLSAGTSMRGEFEKRMKEIITFLQRRKKDVILFVDEIHTLVGAGKTSGSSDATQILKVPLARGEIVLVGATTLEEYKLHIEKDAAFCRRFQNIVVEAPSKERALSILKKVKTNYEKFHSVDLSDEVLEGIVALSDQYVKQRSFPDKALDLLDEACSWKKVSHNKQIVVLKRKIEEAGKKKDETAAEELQKWKDELAALEELTANGRRLALSLHDVAHILHLWTGIPLGKMTEDEISRVLRLADILSSRVIGQQQAVKAVADALAIQRAGLSPKNKPLGTFMFLGSSGVGKTELAKAVAEEMFDSEKNLIRLDMVEYQEAHSISRLIGPPPGYMGNDEGGQLTEAVRQKPHSVVLFDEVENAHKNLWSVLLPMLDEGHLSDSKGNRVDFTNCLIILTSNIGQQHILEGYKEARALSASNEKAGTTETAAGGAAEDGNGGKEPAAAATGGFKGSGKSPRDILKRMRQSVMKEVLGYFKPQVIGRMSEIIIFEPLNTAALKGVLSLKLAGLTRSLAAKGVDFKVTDSAMTFILERASSYKYGGRRMGKYLEKYIKPRVAPLLISGKVKSGDRAVLARSNTNPNQLNLIICELDEAGNCRPGTKYGTKLVVQEVKTQEDGDDDEALE</sequence>
<dbReference type="Gene3D" id="3.40.50.300">
    <property type="entry name" value="P-loop containing nucleotide triphosphate hydrolases"/>
    <property type="match status" value="2"/>
</dbReference>
<evidence type="ECO:0000259" key="8">
    <source>
        <dbReference type="SMART" id="SM01086"/>
    </source>
</evidence>
<keyword evidence="10" id="KW-1185">Reference proteome</keyword>
<feature type="domain" description="AAA+ ATPase" evidence="7">
    <location>
        <begin position="508"/>
        <end position="652"/>
    </location>
</feature>
<dbReference type="Pfam" id="PF02861">
    <property type="entry name" value="Clp_N"/>
    <property type="match status" value="1"/>
</dbReference>
<dbReference type="Pfam" id="PF07724">
    <property type="entry name" value="AAA_2"/>
    <property type="match status" value="1"/>
</dbReference>
<feature type="chain" id="PRO_5004671721" description="Clp R domain-containing protein" evidence="6">
    <location>
        <begin position="17"/>
        <end position="855"/>
    </location>
</feature>
<feature type="domain" description="AAA+ ATPase" evidence="7">
    <location>
        <begin position="187"/>
        <end position="328"/>
    </location>
</feature>
<evidence type="ECO:0000256" key="1">
    <source>
        <dbReference type="ARBA" id="ARBA00022737"/>
    </source>
</evidence>
<protein>
    <recommendedName>
        <fullName evidence="11">Clp R domain-containing protein</fullName>
    </recommendedName>
</protein>
<dbReference type="Gene3D" id="1.10.1780.10">
    <property type="entry name" value="Clp, N-terminal domain"/>
    <property type="match status" value="1"/>
</dbReference>
<feature type="coiled-coil region" evidence="4">
    <location>
        <begin position="398"/>
        <end position="433"/>
    </location>
</feature>
<evidence type="ECO:0000256" key="3">
    <source>
        <dbReference type="ARBA" id="ARBA00022840"/>
    </source>
</evidence>
<evidence type="ECO:0008006" key="11">
    <source>
        <dbReference type="Google" id="ProtNLM"/>
    </source>
</evidence>
<dbReference type="VEuPathDB" id="ToxoDB:EAH_00045490"/>
<keyword evidence="6" id="KW-0732">Signal</keyword>
<dbReference type="SMART" id="SM01086">
    <property type="entry name" value="ClpB_D2-small"/>
    <property type="match status" value="1"/>
</dbReference>
<dbReference type="EMBL" id="HG673522">
    <property type="protein sequence ID" value="CDI83892.1"/>
    <property type="molecule type" value="Genomic_DNA"/>
</dbReference>
<dbReference type="InterPro" id="IPR004176">
    <property type="entry name" value="Clp_R_N"/>
</dbReference>
<evidence type="ECO:0000313" key="10">
    <source>
        <dbReference type="Proteomes" id="UP000018050"/>
    </source>
</evidence>
<dbReference type="PANTHER" id="PTHR11638">
    <property type="entry name" value="ATP-DEPENDENT CLP PROTEASE"/>
    <property type="match status" value="1"/>
</dbReference>
<reference evidence="9" key="1">
    <citation type="submission" date="2013-10" db="EMBL/GenBank/DDBJ databases">
        <title>Genomic analysis of the causative agents of coccidiosis in chickens.</title>
        <authorList>
            <person name="Reid A.J."/>
            <person name="Blake D."/>
            <person name="Billington K."/>
            <person name="Browne H."/>
            <person name="Dunn M."/>
            <person name="Hung S."/>
            <person name="Kawahara F."/>
            <person name="Miranda-Saavedra D."/>
            <person name="Mourier T."/>
            <person name="Nagra H."/>
            <person name="Otto T.D."/>
            <person name="Rawlings N."/>
            <person name="Sanchez A."/>
            <person name="Sanders M."/>
            <person name="Subramaniam C."/>
            <person name="Tay Y."/>
            <person name="Dear P."/>
            <person name="Doerig C."/>
            <person name="Gruber A."/>
            <person name="Parkinson J."/>
            <person name="Shirley M."/>
            <person name="Wan K.L."/>
            <person name="Berriman M."/>
            <person name="Tomley F."/>
            <person name="Pain A."/>
        </authorList>
    </citation>
    <scope>NUCLEOTIDE SEQUENCE [LARGE SCALE GENOMIC DNA]</scope>
    <source>
        <strain evidence="9">Houghton</strain>
    </source>
</reference>
<dbReference type="SUPFAM" id="SSF81923">
    <property type="entry name" value="Double Clp-N motif"/>
    <property type="match status" value="1"/>
</dbReference>
<gene>
    <name evidence="9" type="ORF">EAH_00045490</name>
</gene>
<evidence type="ECO:0000256" key="2">
    <source>
        <dbReference type="ARBA" id="ARBA00022741"/>
    </source>
</evidence>
<dbReference type="Pfam" id="PF17871">
    <property type="entry name" value="AAA_lid_9"/>
    <property type="match status" value="1"/>
</dbReference>
<evidence type="ECO:0000259" key="7">
    <source>
        <dbReference type="SMART" id="SM00382"/>
    </source>
</evidence>
<organism evidence="9 10">
    <name type="scientific">Eimeria acervulina</name>
    <name type="common">Coccidian parasite</name>
    <dbReference type="NCBI Taxonomy" id="5801"/>
    <lineage>
        <taxon>Eukaryota</taxon>
        <taxon>Sar</taxon>
        <taxon>Alveolata</taxon>
        <taxon>Apicomplexa</taxon>
        <taxon>Conoidasida</taxon>
        <taxon>Coccidia</taxon>
        <taxon>Eucoccidiorida</taxon>
        <taxon>Eimeriorina</taxon>
        <taxon>Eimeriidae</taxon>
        <taxon>Eimeria</taxon>
    </lineage>
</organism>
<evidence type="ECO:0000313" key="9">
    <source>
        <dbReference type="EMBL" id="CDI83892.1"/>
    </source>
</evidence>
<dbReference type="OMA" id="VDTIRWR"/>
<dbReference type="CDD" id="cd19499">
    <property type="entry name" value="RecA-like_ClpB_Hsp104-like"/>
    <property type="match status" value="1"/>
</dbReference>
<feature type="domain" description="Clp ATPase C-terminal" evidence="8">
    <location>
        <begin position="724"/>
        <end position="816"/>
    </location>
</feature>
<dbReference type="GO" id="GO:0005737">
    <property type="term" value="C:cytoplasm"/>
    <property type="evidence" value="ECO:0007669"/>
    <property type="project" value="TreeGrafter"/>
</dbReference>
<keyword evidence="1" id="KW-0677">Repeat</keyword>
<dbReference type="InterPro" id="IPR019489">
    <property type="entry name" value="Clp_ATPase_C"/>
</dbReference>